<name>A0A5N5SI74_9CRUS</name>
<dbReference type="InterPro" id="IPR011765">
    <property type="entry name" value="Pept_M16_N"/>
</dbReference>
<dbReference type="Pfam" id="PF00675">
    <property type="entry name" value="Peptidase_M16"/>
    <property type="match status" value="1"/>
</dbReference>
<dbReference type="GO" id="GO:0004222">
    <property type="term" value="F:metalloendopeptidase activity"/>
    <property type="evidence" value="ECO:0007669"/>
    <property type="project" value="InterPro"/>
</dbReference>
<evidence type="ECO:0000256" key="5">
    <source>
        <dbReference type="ARBA" id="ARBA00022833"/>
    </source>
</evidence>
<dbReference type="PANTHER" id="PTHR43690">
    <property type="entry name" value="NARDILYSIN"/>
    <property type="match status" value="1"/>
</dbReference>
<dbReference type="Gene3D" id="3.30.830.10">
    <property type="entry name" value="Metalloenzyme, LuxS/M16 peptidase-like"/>
    <property type="match status" value="5"/>
</dbReference>
<keyword evidence="2" id="KW-0645">Protease</keyword>
<dbReference type="AlphaFoldDB" id="A0A5N5SI74"/>
<dbReference type="Pfam" id="PF22456">
    <property type="entry name" value="PqqF-like_C_4"/>
    <property type="match status" value="1"/>
</dbReference>
<evidence type="ECO:0000256" key="3">
    <source>
        <dbReference type="ARBA" id="ARBA00022723"/>
    </source>
</evidence>
<reference evidence="13 14" key="1">
    <citation type="journal article" date="2019" name="PLoS Biol.">
        <title>Sex chromosomes control vertical transmission of feminizing Wolbachia symbionts in an isopod.</title>
        <authorList>
            <person name="Becking T."/>
            <person name="Chebbi M.A."/>
            <person name="Giraud I."/>
            <person name="Moumen B."/>
            <person name="Laverre T."/>
            <person name="Caubet Y."/>
            <person name="Peccoud J."/>
            <person name="Gilbert C."/>
            <person name="Cordaux R."/>
        </authorList>
    </citation>
    <scope>NUCLEOTIDE SEQUENCE [LARGE SCALE GENOMIC DNA]</scope>
    <source>
        <strain evidence="13">ANa2</strain>
        <tissue evidence="13">Whole body excluding digestive tract and cuticle</tissue>
    </source>
</reference>
<dbReference type="EMBL" id="SEYY01024829">
    <property type="protein sequence ID" value="KAB7493864.1"/>
    <property type="molecule type" value="Genomic_DNA"/>
</dbReference>
<dbReference type="InterPro" id="IPR054734">
    <property type="entry name" value="PqqF-like_C_4"/>
</dbReference>
<dbReference type="InterPro" id="IPR050626">
    <property type="entry name" value="Peptidase_M16"/>
</dbReference>
<gene>
    <name evidence="13" type="primary">IDE</name>
    <name evidence="13" type="ORF">Anas_01991</name>
</gene>
<dbReference type="GO" id="GO:0046872">
    <property type="term" value="F:metal ion binding"/>
    <property type="evidence" value="ECO:0007669"/>
    <property type="project" value="UniProtKB-KW"/>
</dbReference>
<evidence type="ECO:0000256" key="8">
    <source>
        <dbReference type="SAM" id="MobiDB-lite"/>
    </source>
</evidence>
<dbReference type="GO" id="GO:0051603">
    <property type="term" value="P:proteolysis involved in protein catabolic process"/>
    <property type="evidence" value="ECO:0007669"/>
    <property type="project" value="TreeGrafter"/>
</dbReference>
<dbReference type="GO" id="GO:0043171">
    <property type="term" value="P:peptide catabolic process"/>
    <property type="evidence" value="ECO:0007669"/>
    <property type="project" value="TreeGrafter"/>
</dbReference>
<evidence type="ECO:0000256" key="1">
    <source>
        <dbReference type="ARBA" id="ARBA00007261"/>
    </source>
</evidence>
<evidence type="ECO:0000259" key="12">
    <source>
        <dbReference type="Pfam" id="PF22456"/>
    </source>
</evidence>
<accession>A0A5N5SI74</accession>
<feature type="compositionally biased region" description="Polar residues" evidence="8">
    <location>
        <begin position="907"/>
        <end position="916"/>
    </location>
</feature>
<protein>
    <submittedName>
        <fullName evidence="13">Insulin-degrading enzyme</fullName>
    </submittedName>
</protein>
<proteinExistence type="inferred from homology"/>
<evidence type="ECO:0000256" key="7">
    <source>
        <dbReference type="RuleBase" id="RU004447"/>
    </source>
</evidence>
<dbReference type="FunFam" id="3.30.830.10:FF:000004">
    <property type="entry name" value="Putative insulin-degrading enzyme"/>
    <property type="match status" value="1"/>
</dbReference>
<dbReference type="InterPro" id="IPR007863">
    <property type="entry name" value="Peptidase_M16_C"/>
</dbReference>
<keyword evidence="4" id="KW-0378">Hydrolase</keyword>
<dbReference type="GO" id="GO:0005829">
    <property type="term" value="C:cytosol"/>
    <property type="evidence" value="ECO:0007669"/>
    <property type="project" value="TreeGrafter"/>
</dbReference>
<evidence type="ECO:0000313" key="14">
    <source>
        <dbReference type="Proteomes" id="UP000326759"/>
    </source>
</evidence>
<dbReference type="PANTHER" id="PTHR43690:SF18">
    <property type="entry name" value="INSULIN-DEGRADING ENZYME-RELATED"/>
    <property type="match status" value="1"/>
</dbReference>
<evidence type="ECO:0000313" key="13">
    <source>
        <dbReference type="EMBL" id="KAB7493864.1"/>
    </source>
</evidence>
<sequence>MTIFFIKNLLALNLKNVNKVFLQINSRRSVFLQVMSVKKRENNIISSAEDKRKYRALVLKNDMKVMLISDPATDKSAAALDVHIGSMSDPWELPGLAHFCEHMLFMGTEKYPSENDYNKYLSENGGGSNAYTAADHTNYYFDVAPEDFKGAIDRFAQFFITPLFTESAVDREVNAVNSEHEKNLQNDYWRLSQVEKFTSDPDHDYSKFGTGNKDTLDIIPKQNGISVRNCLLDFHKKYYSANIMALALLGKENLNELEEIAIGLFSDVENHDVQIPYWRKHPFTEKELKKKAFIVPVKDIRNLNITFPIPDLRPYYKTSPGHYLGHLIGHEGPGSLLSFLKAQGWVNSIVAGQKSGGNGFAFFVVNVDLTEEGIKHVDDIVQSIFQSFLREKGPQKWVFEECRDINAMTFRFKDKEIPQSYVSSIAEALHYYPLSEVLSGEYLLSKYDPKIITSVLDCLTVDKVRVAVIGKHTAYKVDVKEKWYGTDFKIEDIDDETLMLWEGCCLNEELKLPPRNEFVPTNFDLYRTEEAVPENPVLLSETPLSRVWYKLDTEFNLPKTSMYMEFFSRMAYLDPNHTNLLHMFVQLFRDSLTEYAYAAELAGLHYNLQNTKYGLQYVRALRNFAADQPHQHLIYYTSLLLSEIGWSKEELLNAVEDLTVESLETFIPRFLSHLHLEFLIHGNASKEQAEKIAEMVISHISQHSHTKPLLPSQLIRQREYQLPLGCSFVYEAENSIHKSSAVETFYQFGQMNTHENMLGELLEQLGYIVWCGLRRSNGIQGLRLIIQGDKSPRYLDSRIECFLLKMKDVLLEMSEEDFLKHRMALAKRRLERPKKLSHLTVQWWLEVTSNQYHFDRDHVEVEHLTSVTKDDLIEFYNRFVYYESPERKKLSVQVLSTASGGAGDTSHLANDDTTPQDGLKSPPHLLNVRKISEIPEFKTSLPPLSVDETLYLCNN</sequence>
<keyword evidence="14" id="KW-1185">Reference proteome</keyword>
<evidence type="ECO:0000256" key="6">
    <source>
        <dbReference type="ARBA" id="ARBA00023049"/>
    </source>
</evidence>
<keyword evidence="6" id="KW-0482">Metalloprotease</keyword>
<feature type="domain" description="Peptidase M16 N-terminal" evidence="9">
    <location>
        <begin position="64"/>
        <end position="201"/>
    </location>
</feature>
<dbReference type="GO" id="GO:0005739">
    <property type="term" value="C:mitochondrion"/>
    <property type="evidence" value="ECO:0007669"/>
    <property type="project" value="TreeGrafter"/>
</dbReference>
<dbReference type="InterPro" id="IPR032632">
    <property type="entry name" value="Peptidase_M16_M"/>
</dbReference>
<dbReference type="InterPro" id="IPR011249">
    <property type="entry name" value="Metalloenz_LuxS/M16"/>
</dbReference>
<organism evidence="13 14">
    <name type="scientific">Armadillidium nasatum</name>
    <dbReference type="NCBI Taxonomy" id="96803"/>
    <lineage>
        <taxon>Eukaryota</taxon>
        <taxon>Metazoa</taxon>
        <taxon>Ecdysozoa</taxon>
        <taxon>Arthropoda</taxon>
        <taxon>Crustacea</taxon>
        <taxon>Multicrustacea</taxon>
        <taxon>Malacostraca</taxon>
        <taxon>Eumalacostraca</taxon>
        <taxon>Peracarida</taxon>
        <taxon>Isopoda</taxon>
        <taxon>Oniscidea</taxon>
        <taxon>Crinocheta</taxon>
        <taxon>Armadillidiidae</taxon>
        <taxon>Armadillidium</taxon>
    </lineage>
</organism>
<dbReference type="FunFam" id="3.30.830.10:FF:000005">
    <property type="entry name" value="nardilysin isoform X1"/>
    <property type="match status" value="1"/>
</dbReference>
<keyword evidence="3" id="KW-0479">Metal-binding</keyword>
<evidence type="ECO:0000259" key="11">
    <source>
        <dbReference type="Pfam" id="PF16187"/>
    </source>
</evidence>
<dbReference type="PROSITE" id="PS00143">
    <property type="entry name" value="INSULINASE"/>
    <property type="match status" value="1"/>
</dbReference>
<evidence type="ECO:0000259" key="10">
    <source>
        <dbReference type="Pfam" id="PF05193"/>
    </source>
</evidence>
<dbReference type="Pfam" id="PF05193">
    <property type="entry name" value="Peptidase_M16_C"/>
    <property type="match status" value="1"/>
</dbReference>
<feature type="domain" description="Peptidase M16 middle/third" evidence="11">
    <location>
        <begin position="410"/>
        <end position="616"/>
    </location>
</feature>
<feature type="domain" description="Peptidase M16 C-terminal" evidence="10">
    <location>
        <begin position="230"/>
        <end position="404"/>
    </location>
</feature>
<evidence type="ECO:0000256" key="4">
    <source>
        <dbReference type="ARBA" id="ARBA00022801"/>
    </source>
</evidence>
<comment type="caution">
    <text evidence="13">The sequence shown here is derived from an EMBL/GenBank/DDBJ whole genome shotgun (WGS) entry which is preliminary data.</text>
</comment>
<dbReference type="SUPFAM" id="SSF63411">
    <property type="entry name" value="LuxS/MPP-like metallohydrolase"/>
    <property type="match status" value="4"/>
</dbReference>
<evidence type="ECO:0000256" key="2">
    <source>
        <dbReference type="ARBA" id="ARBA00022670"/>
    </source>
</evidence>
<dbReference type="Pfam" id="PF16187">
    <property type="entry name" value="Peptidase_M16_M"/>
    <property type="match status" value="1"/>
</dbReference>
<keyword evidence="5" id="KW-0862">Zinc</keyword>
<dbReference type="Proteomes" id="UP000326759">
    <property type="component" value="Unassembled WGS sequence"/>
</dbReference>
<evidence type="ECO:0000259" key="9">
    <source>
        <dbReference type="Pfam" id="PF00675"/>
    </source>
</evidence>
<comment type="similarity">
    <text evidence="1 7">Belongs to the peptidase M16 family.</text>
</comment>
<dbReference type="InterPro" id="IPR001431">
    <property type="entry name" value="Pept_M16_Zn_BS"/>
</dbReference>
<feature type="domain" description="Coenzyme PQQ synthesis protein F-like C-terminal lobe" evidence="12">
    <location>
        <begin position="763"/>
        <end position="844"/>
    </location>
</feature>
<dbReference type="OrthoDB" id="952271at2759"/>
<feature type="region of interest" description="Disordered" evidence="8">
    <location>
        <begin position="901"/>
        <end position="922"/>
    </location>
</feature>